<sequence length="335" mass="38146">MQQIANWISILTNNKNTHNQIILWAKNILGSNMLGTEIVVQTPWSSVLRISTPEGPFYLKQTPPTLFIEVDILQKYRNLCKITDIPEVIAENKNLHCFFMKECGDATLRTLFDGHLKIDLLVQGLQVYNAMQRATVPHVAVFIQAGVPDWRLKQFPTLYQDLVGNESFLTVNGLEASQIKTLQDAMMSLEALCQELSSYGIPECLNHSDFHENNMLFSSTTKKISIIDLGETAINHPFFSLAAFLKIPGNRYKVPMDSTDYHILHDTCFQGWLSSNEDLQKALELTEKLLPIYLLFAHMRLVNATCSIALGTIPRMNNRVKEAFLWFIKNLNTIR</sequence>
<dbReference type="OrthoDB" id="6255775at2"/>
<keyword evidence="2" id="KW-0808">Transferase</keyword>
<comment type="caution">
    <text evidence="2">The sequence shown here is derived from an EMBL/GenBank/DDBJ whole genome shotgun (WGS) entry which is preliminary data.</text>
</comment>
<name>A0A0W1AKI0_9GAMM</name>
<evidence type="ECO:0000313" key="3">
    <source>
        <dbReference type="Proteomes" id="UP000054662"/>
    </source>
</evidence>
<dbReference type="Pfam" id="PF01636">
    <property type="entry name" value="APH"/>
    <property type="match status" value="1"/>
</dbReference>
<dbReference type="Gene3D" id="3.90.1200.10">
    <property type="match status" value="1"/>
</dbReference>
<reference evidence="2 3" key="1">
    <citation type="submission" date="2015-11" db="EMBL/GenBank/DDBJ databases">
        <title>Genomic analysis of 38 Legionella species identifies large and diverse effector repertoires.</title>
        <authorList>
            <person name="Burstein D."/>
            <person name="Amaro F."/>
            <person name="Zusman T."/>
            <person name="Lifshitz Z."/>
            <person name="Cohen O."/>
            <person name="Gilbert J.A."/>
            <person name="Pupko T."/>
            <person name="Shuman H.A."/>
            <person name="Segal G."/>
        </authorList>
    </citation>
    <scope>NUCLEOTIDE SEQUENCE [LARGE SCALE GENOMIC DNA]</scope>
    <source>
        <strain evidence="2 3">ATCC 49508</strain>
    </source>
</reference>
<dbReference type="RefSeq" id="WP_083501555.1">
    <property type="nucleotide sequence ID" value="NZ_CBCRUR010000002.1"/>
</dbReference>
<accession>A0A0W1AKI0</accession>
<dbReference type="GO" id="GO:0016740">
    <property type="term" value="F:transferase activity"/>
    <property type="evidence" value="ECO:0007669"/>
    <property type="project" value="UniProtKB-KW"/>
</dbReference>
<evidence type="ECO:0000313" key="2">
    <source>
        <dbReference type="EMBL" id="KTD81845.1"/>
    </source>
</evidence>
<gene>
    <name evidence="2" type="ORF">Lwor_0148</name>
</gene>
<evidence type="ECO:0000259" key="1">
    <source>
        <dbReference type="Pfam" id="PF01636"/>
    </source>
</evidence>
<keyword evidence="3" id="KW-1185">Reference proteome</keyword>
<dbReference type="SUPFAM" id="SSF56112">
    <property type="entry name" value="Protein kinase-like (PK-like)"/>
    <property type="match status" value="1"/>
</dbReference>
<dbReference type="Proteomes" id="UP000054662">
    <property type="component" value="Unassembled WGS sequence"/>
</dbReference>
<dbReference type="InterPro" id="IPR002575">
    <property type="entry name" value="Aminoglycoside_PTrfase"/>
</dbReference>
<dbReference type="AlphaFoldDB" id="A0A0W1AKI0"/>
<dbReference type="PATRIC" id="fig|45076.6.peg.157"/>
<proteinExistence type="predicted"/>
<organism evidence="2 3">
    <name type="scientific">Legionella worsleiensis</name>
    <dbReference type="NCBI Taxonomy" id="45076"/>
    <lineage>
        <taxon>Bacteria</taxon>
        <taxon>Pseudomonadati</taxon>
        <taxon>Pseudomonadota</taxon>
        <taxon>Gammaproteobacteria</taxon>
        <taxon>Legionellales</taxon>
        <taxon>Legionellaceae</taxon>
        <taxon>Legionella</taxon>
    </lineage>
</organism>
<feature type="domain" description="Aminoglycoside phosphotransferase" evidence="1">
    <location>
        <begin position="55"/>
        <end position="245"/>
    </location>
</feature>
<dbReference type="EMBL" id="LNZC01000002">
    <property type="protein sequence ID" value="KTD81845.1"/>
    <property type="molecule type" value="Genomic_DNA"/>
</dbReference>
<protein>
    <submittedName>
        <fullName evidence="2">Phosphotransferase enzyme family protein</fullName>
    </submittedName>
</protein>
<dbReference type="InterPro" id="IPR011009">
    <property type="entry name" value="Kinase-like_dom_sf"/>
</dbReference>
<dbReference type="STRING" id="45076.Lwor_0148"/>